<evidence type="ECO:0000256" key="1">
    <source>
        <dbReference type="ARBA" id="ARBA00006174"/>
    </source>
</evidence>
<dbReference type="AlphaFoldDB" id="A0A7I9WHH7"/>
<evidence type="ECO:0000313" key="4">
    <source>
        <dbReference type="EMBL" id="GFG56726.1"/>
    </source>
</evidence>
<evidence type="ECO:0000259" key="2">
    <source>
        <dbReference type="Pfam" id="PF03972"/>
    </source>
</evidence>
<name>A0A7I9WHH7_9MYCO</name>
<comment type="similarity">
    <text evidence="1">Belongs to the PrpD family.</text>
</comment>
<dbReference type="GO" id="GO:0016829">
    <property type="term" value="F:lyase activity"/>
    <property type="evidence" value="ECO:0007669"/>
    <property type="project" value="InterPro"/>
</dbReference>
<evidence type="ECO:0000313" key="5">
    <source>
        <dbReference type="Proteomes" id="UP000465241"/>
    </source>
</evidence>
<sequence length="494" mass="52492">MRAVYRTELEYNMTVAPGVISATDGPTDPSGVTGVLASWLANLRAEDVPSETRDRAAHLLLDGVVCALVGAQLPWSRRAVGAVTALEGIGNSPLLGWGETVPAPAACLLNSTFIQGFELDDYHPGAPLHSLSLVLPSAIATVNLAGPRCGRDFLTGIIAGLEVGPRVGLALHGAQMLSRGWHSGAVFGTHASAATAGWLRGLTAGQFEDALGLAATQSSGLMAAQYEAMSKRMHHGFAARSGFYAAGLAQSGYTGIKRVFERDYGGFLSTFGENHEPDSSKVTAGLGEVWETHSIAVKAYAAMAATHAPIDCVLLARQRGVSSGDVASIDVWVSHAAYHHGWWEVRRPIETIGAQMNIGYAVAVALLDGNVLAAQFTQDRINSDDVWVLLDRIKVHHDPDYDTQRGNALRARMVVTTHEGREIETSVEGPRGASNRPLTNGEIVAKARQLATDIMDPDEWETIEAHVLGIDDLEDATLLTKSLARPLPAPPIGL</sequence>
<dbReference type="EMBL" id="BLKT01000003">
    <property type="protein sequence ID" value="GFG56726.1"/>
    <property type="molecule type" value="Genomic_DNA"/>
</dbReference>
<feature type="domain" description="MmgE/PrpD N-terminal" evidence="2">
    <location>
        <begin position="36"/>
        <end position="273"/>
    </location>
</feature>
<reference evidence="4 5" key="1">
    <citation type="journal article" date="2019" name="Emerg. Microbes Infect.">
        <title>Comprehensive subspecies identification of 175 nontuberculous mycobacteria species based on 7547 genomic profiles.</title>
        <authorList>
            <person name="Matsumoto Y."/>
            <person name="Kinjo T."/>
            <person name="Motooka D."/>
            <person name="Nabeya D."/>
            <person name="Jung N."/>
            <person name="Uechi K."/>
            <person name="Horii T."/>
            <person name="Iida T."/>
            <person name="Fujita J."/>
            <person name="Nakamura S."/>
        </authorList>
    </citation>
    <scope>NUCLEOTIDE SEQUENCE [LARGE SCALE GENOMIC DNA]</scope>
    <source>
        <strain evidence="4 5">JCM 13392</strain>
    </source>
</reference>
<dbReference type="PANTHER" id="PTHR16943:SF8">
    <property type="entry name" value="2-METHYLCITRATE DEHYDRATASE"/>
    <property type="match status" value="1"/>
</dbReference>
<dbReference type="SUPFAM" id="SSF103378">
    <property type="entry name" value="2-methylcitrate dehydratase PrpD"/>
    <property type="match status" value="1"/>
</dbReference>
<dbReference type="PANTHER" id="PTHR16943">
    <property type="entry name" value="2-METHYLCITRATE DEHYDRATASE-RELATED"/>
    <property type="match status" value="1"/>
</dbReference>
<dbReference type="Pfam" id="PF03972">
    <property type="entry name" value="MmgE_PrpD_N"/>
    <property type="match status" value="1"/>
</dbReference>
<comment type="caution">
    <text evidence="4">The sequence shown here is derived from an EMBL/GenBank/DDBJ whole genome shotgun (WGS) entry which is preliminary data.</text>
</comment>
<keyword evidence="5" id="KW-1185">Reference proteome</keyword>
<protein>
    <submittedName>
        <fullName evidence="4">MmgE/PrpD family protein</fullName>
    </submittedName>
</protein>
<dbReference type="InterPro" id="IPR045337">
    <property type="entry name" value="MmgE_PrpD_C"/>
</dbReference>
<dbReference type="Proteomes" id="UP000465241">
    <property type="component" value="Unassembled WGS sequence"/>
</dbReference>
<dbReference type="InterPro" id="IPR005656">
    <property type="entry name" value="MmgE_PrpD"/>
</dbReference>
<proteinExistence type="inferred from homology"/>
<feature type="domain" description="MmgE/PrpD C-terminal" evidence="3">
    <location>
        <begin position="300"/>
        <end position="467"/>
    </location>
</feature>
<dbReference type="InterPro" id="IPR036148">
    <property type="entry name" value="MmgE/PrpD_sf"/>
</dbReference>
<dbReference type="Gene3D" id="3.30.1330.120">
    <property type="entry name" value="2-methylcitrate dehydratase PrpD"/>
    <property type="match status" value="1"/>
</dbReference>
<organism evidence="4 5">
    <name type="scientific">Mycolicibacterium murale</name>
    <dbReference type="NCBI Taxonomy" id="182220"/>
    <lineage>
        <taxon>Bacteria</taxon>
        <taxon>Bacillati</taxon>
        <taxon>Actinomycetota</taxon>
        <taxon>Actinomycetes</taxon>
        <taxon>Mycobacteriales</taxon>
        <taxon>Mycobacteriaceae</taxon>
        <taxon>Mycolicibacterium</taxon>
    </lineage>
</organism>
<dbReference type="InterPro" id="IPR042188">
    <property type="entry name" value="MmgE/PrpD_sf_2"/>
</dbReference>
<evidence type="ECO:0000259" key="3">
    <source>
        <dbReference type="Pfam" id="PF19305"/>
    </source>
</evidence>
<dbReference type="InterPro" id="IPR042183">
    <property type="entry name" value="MmgE/PrpD_sf_1"/>
</dbReference>
<gene>
    <name evidence="4" type="ORF">MMUR_08620</name>
</gene>
<dbReference type="InterPro" id="IPR045336">
    <property type="entry name" value="MmgE_PrpD_N"/>
</dbReference>
<accession>A0A7I9WHH7</accession>
<dbReference type="Gene3D" id="1.10.4100.10">
    <property type="entry name" value="2-methylcitrate dehydratase PrpD"/>
    <property type="match status" value="1"/>
</dbReference>
<dbReference type="Pfam" id="PF19305">
    <property type="entry name" value="MmgE_PrpD_C"/>
    <property type="match status" value="1"/>
</dbReference>